<keyword evidence="6 8" id="KW-0315">Glutamine amidotransferase</keyword>
<dbReference type="Pfam" id="PF00733">
    <property type="entry name" value="Asn_synthase"/>
    <property type="match status" value="1"/>
</dbReference>
<dbReference type="Gene3D" id="3.40.50.620">
    <property type="entry name" value="HUPs"/>
    <property type="match status" value="2"/>
</dbReference>
<keyword evidence="13" id="KW-1185">Reference proteome</keyword>
<feature type="binding site" evidence="9">
    <location>
        <position position="307"/>
    </location>
    <ligand>
        <name>ATP</name>
        <dbReference type="ChEBI" id="CHEBI:30616"/>
    </ligand>
</feature>
<dbReference type="RefSeq" id="WP_143891499.1">
    <property type="nucleotide sequence ID" value="NZ_VJNB01000022.1"/>
</dbReference>
<evidence type="ECO:0000256" key="8">
    <source>
        <dbReference type="PIRSR" id="PIRSR001589-1"/>
    </source>
</evidence>
<dbReference type="Gene3D" id="3.60.20.10">
    <property type="entry name" value="Glutamine Phosphoribosylpyrophosphate, subunit 1, domain 1"/>
    <property type="match status" value="1"/>
</dbReference>
<dbReference type="InterPro" id="IPR033738">
    <property type="entry name" value="AsnB_N"/>
</dbReference>
<comment type="caution">
    <text evidence="12">The sequence shown here is derived from an EMBL/GenBank/DDBJ whole genome shotgun (WGS) entry which is preliminary data.</text>
</comment>
<dbReference type="InterPro" id="IPR051786">
    <property type="entry name" value="ASN_synthetase/amidase"/>
</dbReference>
<evidence type="ECO:0000256" key="5">
    <source>
        <dbReference type="ARBA" id="ARBA00022840"/>
    </source>
</evidence>
<dbReference type="InterPro" id="IPR006426">
    <property type="entry name" value="Asn_synth_AEB"/>
</dbReference>
<keyword evidence="8" id="KW-0061">Asparagine biosynthesis</keyword>
<dbReference type="InterPro" id="IPR001962">
    <property type="entry name" value="Asn_synthase"/>
</dbReference>
<sequence>MCGLTGFWQPGGFAREGAAAIARRMADALVHRGPDDAGVWVDAAAGLALGHRRLAIVDLSPAGHQPMLSASGRYVIAFNGEIYNHGELRRELEATGRAPAWRGHSDTETLLAAIEVWGLEPTLARSVGMFALALWDTQERTLWLARDRLGEKPLYYGWQRGVLLFGSELKALRAHPAFAGEIDRGALAAYFRHNYVPAPHSIYQRIHKLPPGCWLRITAPQAATWQSPEPVPYWSLRQVVEAGLRDPFPRDEAQAVDALEQGLHESIRLQRVADVPLGAFLSGGIDSTTVVALMQAQASQPVKTFTIGFHEGEYNEAQHAAAVARHLGTEHTELYVTPQQAMEVIPRLPQLYDEPFADSSQIPTFLVAQLARQHVTVCLSGDGGDELFGGYNRYFWADRLWRRQGWAPAALRRGVAAGLTAVSPAAWDRLWAVMGPLLPRRLRVPSPGDKLHKLAEVLRAEGPQAIYRRLVSHWWHPQSLVLGAVEAPTALTRPEAWPAVDDPRHWMMALDALTYLPDDILVKVDRAAMGVSLETRVPLLDHRVVELAWRMPLTYKIRGGQGKRLLRQVLYRYVPRGLVERPKQGFGVPIDHWLRGPLREWAEELLSERQLREEGFLDPAPVRKLWAEHLSGRRNWQYLLWDVLMWRAWKQNIQRGTDVGRRFGEAGKPRG</sequence>
<accession>A0A554W3N8</accession>
<dbReference type="GO" id="GO:0005524">
    <property type="term" value="F:ATP binding"/>
    <property type="evidence" value="ECO:0007669"/>
    <property type="project" value="UniProtKB-KW"/>
</dbReference>
<dbReference type="OrthoDB" id="9763290at2"/>
<feature type="active site" description="For GATase activity" evidence="8">
    <location>
        <position position="2"/>
    </location>
</feature>
<keyword evidence="8" id="KW-0028">Amino-acid biosynthesis</keyword>
<dbReference type="EC" id="6.3.5.4" evidence="3"/>
<evidence type="ECO:0000313" key="13">
    <source>
        <dbReference type="Proteomes" id="UP000315736"/>
    </source>
</evidence>
<dbReference type="PIRSF" id="PIRSF001589">
    <property type="entry name" value="Asn_synthetase_glu-h"/>
    <property type="match status" value="1"/>
</dbReference>
<feature type="site" description="Important for beta-aspartyl-AMP intermediate formation" evidence="10">
    <location>
        <position position="382"/>
    </location>
</feature>
<dbReference type="EMBL" id="VJNB01000022">
    <property type="protein sequence ID" value="TSE18191.1"/>
    <property type="molecule type" value="Genomic_DNA"/>
</dbReference>
<keyword evidence="12" id="KW-0436">Ligase</keyword>
<dbReference type="Proteomes" id="UP000315736">
    <property type="component" value="Unassembled WGS sequence"/>
</dbReference>
<comment type="catalytic activity">
    <reaction evidence="7">
        <text>L-aspartate + L-glutamine + ATP + H2O = L-asparagine + L-glutamate + AMP + diphosphate + H(+)</text>
        <dbReference type="Rhea" id="RHEA:12228"/>
        <dbReference type="ChEBI" id="CHEBI:15377"/>
        <dbReference type="ChEBI" id="CHEBI:15378"/>
        <dbReference type="ChEBI" id="CHEBI:29985"/>
        <dbReference type="ChEBI" id="CHEBI:29991"/>
        <dbReference type="ChEBI" id="CHEBI:30616"/>
        <dbReference type="ChEBI" id="CHEBI:33019"/>
        <dbReference type="ChEBI" id="CHEBI:58048"/>
        <dbReference type="ChEBI" id="CHEBI:58359"/>
        <dbReference type="ChEBI" id="CHEBI:456215"/>
        <dbReference type="EC" id="6.3.5.4"/>
    </reaction>
</comment>
<organism evidence="12 13">
    <name type="scientific">Tepidimonas alkaliphilus</name>
    <dbReference type="NCBI Taxonomy" id="2588942"/>
    <lineage>
        <taxon>Bacteria</taxon>
        <taxon>Pseudomonadati</taxon>
        <taxon>Pseudomonadota</taxon>
        <taxon>Betaproteobacteria</taxon>
        <taxon>Burkholderiales</taxon>
        <taxon>Tepidimonas</taxon>
    </lineage>
</organism>
<evidence type="ECO:0000256" key="9">
    <source>
        <dbReference type="PIRSR" id="PIRSR001589-2"/>
    </source>
</evidence>
<evidence type="ECO:0000313" key="12">
    <source>
        <dbReference type="EMBL" id="TSE18191.1"/>
    </source>
</evidence>
<dbReference type="PANTHER" id="PTHR43284">
    <property type="entry name" value="ASPARAGINE SYNTHETASE (GLUTAMINE-HYDROLYZING)"/>
    <property type="match status" value="1"/>
</dbReference>
<comment type="similarity">
    <text evidence="2">Belongs to the asparagine synthetase family.</text>
</comment>
<dbReference type="GO" id="GO:0005829">
    <property type="term" value="C:cytosol"/>
    <property type="evidence" value="ECO:0007669"/>
    <property type="project" value="TreeGrafter"/>
</dbReference>
<evidence type="ECO:0000256" key="2">
    <source>
        <dbReference type="ARBA" id="ARBA00005752"/>
    </source>
</evidence>
<evidence type="ECO:0000259" key="11">
    <source>
        <dbReference type="PROSITE" id="PS51278"/>
    </source>
</evidence>
<dbReference type="PROSITE" id="PS51278">
    <property type="entry name" value="GATASE_TYPE_2"/>
    <property type="match status" value="1"/>
</dbReference>
<evidence type="ECO:0000256" key="7">
    <source>
        <dbReference type="ARBA" id="ARBA00048741"/>
    </source>
</evidence>
<evidence type="ECO:0000256" key="6">
    <source>
        <dbReference type="ARBA" id="ARBA00022962"/>
    </source>
</evidence>
<reference evidence="12 13" key="1">
    <citation type="submission" date="2019-07" db="EMBL/GenBank/DDBJ databases">
        <title>Tepidimonas alkaliphilus YIM 72238 draft genome.</title>
        <authorList>
            <person name="Da Costa M.S."/>
            <person name="Froufe H.J.C."/>
            <person name="Egas C."/>
            <person name="Albuquerque L."/>
        </authorList>
    </citation>
    <scope>NUCLEOTIDE SEQUENCE [LARGE SCALE GENOMIC DNA]</scope>
    <source>
        <strain evidence="12 13">YIM 72238</strain>
    </source>
</reference>
<dbReference type="CDD" id="cd01991">
    <property type="entry name" value="Asn_synthase_B_C"/>
    <property type="match status" value="1"/>
</dbReference>
<evidence type="ECO:0000256" key="10">
    <source>
        <dbReference type="PIRSR" id="PIRSR001589-3"/>
    </source>
</evidence>
<protein>
    <recommendedName>
        <fullName evidence="3">asparagine synthase (glutamine-hydrolyzing)</fullName>
        <ecNumber evidence="3">6.3.5.4</ecNumber>
    </recommendedName>
</protein>
<name>A0A554W3N8_9BURK</name>
<dbReference type="InterPro" id="IPR014729">
    <property type="entry name" value="Rossmann-like_a/b/a_fold"/>
</dbReference>
<evidence type="ECO:0000256" key="3">
    <source>
        <dbReference type="ARBA" id="ARBA00012737"/>
    </source>
</evidence>
<dbReference type="GO" id="GO:0004066">
    <property type="term" value="F:asparagine synthase (glutamine-hydrolyzing) activity"/>
    <property type="evidence" value="ECO:0007669"/>
    <property type="project" value="UniProtKB-EC"/>
</dbReference>
<dbReference type="InterPro" id="IPR017932">
    <property type="entry name" value="GATase_2_dom"/>
</dbReference>
<dbReference type="Pfam" id="PF13522">
    <property type="entry name" value="GATase_6"/>
    <property type="match status" value="1"/>
</dbReference>
<keyword evidence="4 9" id="KW-0547">Nucleotide-binding</keyword>
<dbReference type="InterPro" id="IPR029055">
    <property type="entry name" value="Ntn_hydrolases_N"/>
</dbReference>
<gene>
    <name evidence="12" type="primary">asnB</name>
    <name evidence="12" type="ORF">Talka_02314</name>
</gene>
<dbReference type="GO" id="GO:0006529">
    <property type="term" value="P:asparagine biosynthetic process"/>
    <property type="evidence" value="ECO:0007669"/>
    <property type="project" value="UniProtKB-KW"/>
</dbReference>
<evidence type="ECO:0000256" key="1">
    <source>
        <dbReference type="ARBA" id="ARBA00005187"/>
    </source>
</evidence>
<dbReference type="SUPFAM" id="SSF52402">
    <property type="entry name" value="Adenine nucleotide alpha hydrolases-like"/>
    <property type="match status" value="1"/>
</dbReference>
<dbReference type="PANTHER" id="PTHR43284:SF1">
    <property type="entry name" value="ASPARAGINE SYNTHETASE"/>
    <property type="match status" value="1"/>
</dbReference>
<comment type="pathway">
    <text evidence="1">Amino-acid biosynthesis; L-asparagine biosynthesis; L-asparagine from L-aspartate (L-Gln route): step 1/1.</text>
</comment>
<evidence type="ECO:0000256" key="4">
    <source>
        <dbReference type="ARBA" id="ARBA00022741"/>
    </source>
</evidence>
<dbReference type="AlphaFoldDB" id="A0A554W3N8"/>
<feature type="binding site" evidence="9">
    <location>
        <position position="106"/>
    </location>
    <ligand>
        <name>L-glutamine</name>
        <dbReference type="ChEBI" id="CHEBI:58359"/>
    </ligand>
</feature>
<dbReference type="SUPFAM" id="SSF56235">
    <property type="entry name" value="N-terminal nucleophile aminohydrolases (Ntn hydrolases)"/>
    <property type="match status" value="1"/>
</dbReference>
<feature type="binding site" evidence="9">
    <location>
        <begin position="380"/>
        <end position="381"/>
    </location>
    <ligand>
        <name>ATP</name>
        <dbReference type="ChEBI" id="CHEBI:30616"/>
    </ligand>
</feature>
<feature type="domain" description="Glutamine amidotransferase type-2" evidence="11">
    <location>
        <begin position="2"/>
        <end position="220"/>
    </location>
</feature>
<dbReference type="NCBIfam" id="TIGR01536">
    <property type="entry name" value="asn_synth_AEB"/>
    <property type="match status" value="1"/>
</dbReference>
<proteinExistence type="inferred from homology"/>
<dbReference type="CDD" id="cd00712">
    <property type="entry name" value="AsnB"/>
    <property type="match status" value="1"/>
</dbReference>
<keyword evidence="5 9" id="KW-0067">ATP-binding</keyword>